<dbReference type="PANTHER" id="PTHR43792:SF1">
    <property type="entry name" value="N-ACETYLTRANSFERASE DOMAIN-CONTAINING PROTEIN"/>
    <property type="match status" value="1"/>
</dbReference>
<organism evidence="2 3">
    <name type="scientific">Nocardia tenerifensis</name>
    <dbReference type="NCBI Taxonomy" id="228006"/>
    <lineage>
        <taxon>Bacteria</taxon>
        <taxon>Bacillati</taxon>
        <taxon>Actinomycetota</taxon>
        <taxon>Actinomycetes</taxon>
        <taxon>Mycobacteriales</taxon>
        <taxon>Nocardiaceae</taxon>
        <taxon>Nocardia</taxon>
    </lineage>
</organism>
<dbReference type="EMBL" id="QJKF01000001">
    <property type="protein sequence ID" value="PXX70752.1"/>
    <property type="molecule type" value="Genomic_DNA"/>
</dbReference>
<evidence type="ECO:0000313" key="3">
    <source>
        <dbReference type="Proteomes" id="UP000247569"/>
    </source>
</evidence>
<dbReference type="Proteomes" id="UP000247569">
    <property type="component" value="Unassembled WGS sequence"/>
</dbReference>
<name>A0A318KEQ3_9NOCA</name>
<gene>
    <name evidence="2" type="ORF">DFR70_101173</name>
</gene>
<dbReference type="InterPro" id="IPR051531">
    <property type="entry name" value="N-acetyltransferase"/>
</dbReference>
<keyword evidence="2" id="KW-0808">Transferase</keyword>
<feature type="domain" description="N-acetyltransferase" evidence="1">
    <location>
        <begin position="51"/>
        <end position="209"/>
    </location>
</feature>
<dbReference type="GO" id="GO:0016747">
    <property type="term" value="F:acyltransferase activity, transferring groups other than amino-acyl groups"/>
    <property type="evidence" value="ECO:0007669"/>
    <property type="project" value="InterPro"/>
</dbReference>
<dbReference type="SUPFAM" id="SSF55729">
    <property type="entry name" value="Acyl-CoA N-acyltransferases (Nat)"/>
    <property type="match status" value="1"/>
</dbReference>
<dbReference type="PROSITE" id="PS51186">
    <property type="entry name" value="GNAT"/>
    <property type="match status" value="1"/>
</dbReference>
<evidence type="ECO:0000259" key="1">
    <source>
        <dbReference type="PROSITE" id="PS51186"/>
    </source>
</evidence>
<proteinExistence type="predicted"/>
<dbReference type="PANTHER" id="PTHR43792">
    <property type="entry name" value="GNAT FAMILY, PUTATIVE (AFU_ORTHOLOGUE AFUA_3G00765)-RELATED-RELATED"/>
    <property type="match status" value="1"/>
</dbReference>
<dbReference type="InterPro" id="IPR016181">
    <property type="entry name" value="Acyl_CoA_acyltransferase"/>
</dbReference>
<reference evidence="2 3" key="1">
    <citation type="submission" date="2018-05" db="EMBL/GenBank/DDBJ databases">
        <title>Genomic Encyclopedia of Type Strains, Phase IV (KMG-IV): sequencing the most valuable type-strain genomes for metagenomic binning, comparative biology and taxonomic classification.</title>
        <authorList>
            <person name="Goeker M."/>
        </authorList>
    </citation>
    <scope>NUCLEOTIDE SEQUENCE [LARGE SCALE GENOMIC DNA]</scope>
    <source>
        <strain evidence="2 3">DSM 44704</strain>
    </source>
</reference>
<keyword evidence="3" id="KW-1185">Reference proteome</keyword>
<comment type="caution">
    <text evidence="2">The sequence shown here is derived from an EMBL/GenBank/DDBJ whole genome shotgun (WGS) entry which is preliminary data.</text>
</comment>
<sequence>MPRDVHTELYQIRMEWLKQCVRASSLRKTTKPVMGVKDRGMGQDTLRTERLTLVPLREEHTEAVVEVFAHESMSTYIDIDFTVPENAREMMRRRLAFRGPEGMGHWAFLEGDTLVGIGHLRPSRELPAELPEIGWYLSPAHGGRGLATEGAAALLRHGLTDLGLTSVWALVHVDNEPSLKLAARLGFLAVGTAYHYNAEHRVHVALPAR</sequence>
<dbReference type="AlphaFoldDB" id="A0A318KEQ3"/>
<protein>
    <submittedName>
        <fullName evidence="2">RimJ/RimL family protein N-acetyltransferase</fullName>
    </submittedName>
</protein>
<dbReference type="InterPro" id="IPR000182">
    <property type="entry name" value="GNAT_dom"/>
</dbReference>
<accession>A0A318KEQ3</accession>
<dbReference type="Gene3D" id="3.40.630.30">
    <property type="match status" value="1"/>
</dbReference>
<dbReference type="Pfam" id="PF13302">
    <property type="entry name" value="Acetyltransf_3"/>
    <property type="match status" value="1"/>
</dbReference>
<evidence type="ECO:0000313" key="2">
    <source>
        <dbReference type="EMBL" id="PXX70752.1"/>
    </source>
</evidence>